<comment type="caution">
    <text evidence="3">The sequence shown here is derived from an EMBL/GenBank/DDBJ whole genome shotgun (WGS) entry which is preliminary data.</text>
</comment>
<keyword evidence="4" id="KW-1185">Reference proteome</keyword>
<feature type="transmembrane region" description="Helical" evidence="1">
    <location>
        <begin position="136"/>
        <end position="156"/>
    </location>
</feature>
<feature type="transmembrane region" description="Helical" evidence="1">
    <location>
        <begin position="29"/>
        <end position="51"/>
    </location>
</feature>
<dbReference type="Proteomes" id="UP001500552">
    <property type="component" value="Unassembled WGS sequence"/>
</dbReference>
<evidence type="ECO:0000259" key="2">
    <source>
        <dbReference type="Pfam" id="PF20349"/>
    </source>
</evidence>
<feature type="transmembrane region" description="Helical" evidence="1">
    <location>
        <begin position="97"/>
        <end position="115"/>
    </location>
</feature>
<feature type="transmembrane region" description="Helical" evidence="1">
    <location>
        <begin position="72"/>
        <end position="91"/>
    </location>
</feature>
<dbReference type="EMBL" id="BAABHC010000002">
    <property type="protein sequence ID" value="GAA4424726.1"/>
    <property type="molecule type" value="Genomic_DNA"/>
</dbReference>
<evidence type="ECO:0000313" key="3">
    <source>
        <dbReference type="EMBL" id="GAA4424726.1"/>
    </source>
</evidence>
<keyword evidence="1" id="KW-0812">Transmembrane</keyword>
<dbReference type="InterPro" id="IPR046586">
    <property type="entry name" value="DUF6644"/>
</dbReference>
<protein>
    <recommendedName>
        <fullName evidence="2">DUF6644 domain-containing protein</fullName>
    </recommendedName>
</protein>
<reference evidence="4" key="1">
    <citation type="journal article" date="2019" name="Int. J. Syst. Evol. Microbiol.">
        <title>The Global Catalogue of Microorganisms (GCM) 10K type strain sequencing project: providing services to taxonomists for standard genome sequencing and annotation.</title>
        <authorList>
            <consortium name="The Broad Institute Genomics Platform"/>
            <consortium name="The Broad Institute Genome Sequencing Center for Infectious Disease"/>
            <person name="Wu L."/>
            <person name="Ma J."/>
        </authorList>
    </citation>
    <scope>NUCLEOTIDE SEQUENCE [LARGE SCALE GENOMIC DNA]</scope>
    <source>
        <strain evidence="4">JCM 17926</strain>
    </source>
</reference>
<keyword evidence="1" id="KW-0472">Membrane</keyword>
<proteinExistence type="predicted"/>
<organism evidence="3 4">
    <name type="scientific">Pontibacter saemangeumensis</name>
    <dbReference type="NCBI Taxonomy" id="1084525"/>
    <lineage>
        <taxon>Bacteria</taxon>
        <taxon>Pseudomonadati</taxon>
        <taxon>Bacteroidota</taxon>
        <taxon>Cytophagia</taxon>
        <taxon>Cytophagales</taxon>
        <taxon>Hymenobacteraceae</taxon>
        <taxon>Pontibacter</taxon>
    </lineage>
</organism>
<gene>
    <name evidence="3" type="ORF">GCM10023188_04890</name>
</gene>
<feature type="domain" description="DUF6644" evidence="2">
    <location>
        <begin position="29"/>
        <end position="156"/>
    </location>
</feature>
<keyword evidence="1" id="KW-1133">Transmembrane helix</keyword>
<name>A0ABP8L9F6_9BACT</name>
<dbReference type="Pfam" id="PF20349">
    <property type="entry name" value="DUF6644"/>
    <property type="match status" value="1"/>
</dbReference>
<evidence type="ECO:0000313" key="4">
    <source>
        <dbReference type="Proteomes" id="UP001500552"/>
    </source>
</evidence>
<evidence type="ECO:0000256" key="1">
    <source>
        <dbReference type="SAM" id="Phobius"/>
    </source>
</evidence>
<sequence>MVGMLQGLENSALAEAIRQSAWLYPILEIIHIAGIVVLVGAAFLFDLRLLGFSRNLPVKALAGHLLPWSRRGLLLIIPSGVLLFSTNAVSLAADPVFLVKMILLASGGVNAGLFHRYVFRSAALWTAGQTPLAAKAAAVCSIAVWLAVISCGRLLAY</sequence>
<accession>A0ABP8L9F6</accession>